<sequence length="46" mass="5295">MLCFDALLRNAAQGFKTPFFTADTRPHPIGAIRLFDENWGEWVNAR</sequence>
<evidence type="ECO:0000313" key="2">
    <source>
        <dbReference type="Proteomes" id="UP000190837"/>
    </source>
</evidence>
<accession>A0A1C3H2S7</accession>
<dbReference type="EMBL" id="FKLO01000024">
    <property type="protein sequence ID" value="SAM59610.1"/>
    <property type="molecule type" value="Genomic_DNA"/>
</dbReference>
<name>A0A1C3H2S7_9GAMM</name>
<evidence type="ECO:0000313" key="1">
    <source>
        <dbReference type="EMBL" id="SAM59610.1"/>
    </source>
</evidence>
<proteinExistence type="predicted"/>
<gene>
    <name evidence="1" type="ORF">CHUV0807_0584</name>
</gene>
<organism evidence="1 2">
    <name type="scientific">Cardiobacterium hominis</name>
    <dbReference type="NCBI Taxonomy" id="2718"/>
    <lineage>
        <taxon>Bacteria</taxon>
        <taxon>Pseudomonadati</taxon>
        <taxon>Pseudomonadota</taxon>
        <taxon>Gammaproteobacteria</taxon>
        <taxon>Cardiobacteriales</taxon>
        <taxon>Cardiobacteriaceae</taxon>
        <taxon>Cardiobacterium</taxon>
    </lineage>
</organism>
<reference evidence="2" key="1">
    <citation type="submission" date="2016-04" db="EMBL/GenBank/DDBJ databases">
        <authorList>
            <person name="Tagini F."/>
        </authorList>
    </citation>
    <scope>NUCLEOTIDE SEQUENCE [LARGE SCALE GENOMIC DNA]</scope>
    <source>
        <strain evidence="2">CHUV0807</strain>
    </source>
</reference>
<dbReference type="AlphaFoldDB" id="A0A1C3H2S7"/>
<dbReference type="Proteomes" id="UP000190837">
    <property type="component" value="Unassembled WGS sequence"/>
</dbReference>
<protein>
    <submittedName>
        <fullName evidence="1">Uncharacterized protein</fullName>
    </submittedName>
</protein>